<dbReference type="RefSeq" id="WP_013513038.1">
    <property type="nucleotide sequence ID" value="NC_014844.1"/>
</dbReference>
<dbReference type="EMBL" id="CP002431">
    <property type="protein sequence ID" value="ADU61101.1"/>
    <property type="molecule type" value="Genomic_DNA"/>
</dbReference>
<dbReference type="HOGENOM" id="CLU_109263_0_1_7"/>
<sequence length="129" mass="14625">MSPLLADLVLAAHVLIAAYNVLGLAVVWIGAMARWRFVGNRWFRGTHLAGMGIVVVEALLGLTCPLTVWENQLRVEAGQGPYAESFLSHWAERFFYFDGPPELFTAIYLTFFGLMVLSVWLVPVRWRER</sequence>
<organism evidence="2 3">
    <name type="scientific">Pseudodesulfovibrio aespoeensis (strain ATCC 700646 / DSM 10631 / Aspo-2)</name>
    <name type="common">Desulfovibrio aespoeensis</name>
    <dbReference type="NCBI Taxonomy" id="643562"/>
    <lineage>
        <taxon>Bacteria</taxon>
        <taxon>Pseudomonadati</taxon>
        <taxon>Thermodesulfobacteriota</taxon>
        <taxon>Desulfovibrionia</taxon>
        <taxon>Desulfovibrionales</taxon>
        <taxon>Desulfovibrionaceae</taxon>
    </lineage>
</organism>
<evidence type="ECO:0000256" key="1">
    <source>
        <dbReference type="SAM" id="Phobius"/>
    </source>
</evidence>
<protein>
    <recommendedName>
        <fullName evidence="4">Transmembrane protein</fullName>
    </recommendedName>
</protein>
<dbReference type="eggNOG" id="ENOG50334WQ">
    <property type="taxonomic scope" value="Bacteria"/>
</dbReference>
<reference evidence="2 3" key="2">
    <citation type="journal article" date="2014" name="Genome Announc.">
        <title>Complete Genome Sequence of the Subsurface, Mesophilic Sulfate-Reducing Bacterium Desulfovibrio aespoeensis Aspo-2.</title>
        <authorList>
            <person name="Pedersen K."/>
            <person name="Bengtsson A."/>
            <person name="Edlund J."/>
            <person name="Rabe L."/>
            <person name="Hazen T."/>
            <person name="Chakraborty R."/>
            <person name="Goodwin L."/>
            <person name="Shapiro N."/>
        </authorList>
    </citation>
    <scope>NUCLEOTIDE SEQUENCE [LARGE SCALE GENOMIC DNA]</scope>
    <source>
        <strain evidence="3">ATCC 700646 / DSM 10631 / Aspo-2</strain>
    </source>
</reference>
<evidence type="ECO:0000313" key="2">
    <source>
        <dbReference type="EMBL" id="ADU61101.1"/>
    </source>
</evidence>
<dbReference type="OrthoDB" id="370375at2"/>
<dbReference type="KEGG" id="das:Daes_0072"/>
<gene>
    <name evidence="2" type="ordered locus">Daes_0072</name>
</gene>
<dbReference type="Pfam" id="PF10861">
    <property type="entry name" value="DUF2784"/>
    <property type="match status" value="1"/>
</dbReference>
<feature type="transmembrane region" description="Helical" evidence="1">
    <location>
        <begin position="12"/>
        <end position="35"/>
    </location>
</feature>
<reference evidence="3" key="1">
    <citation type="submission" date="2010-12" db="EMBL/GenBank/DDBJ databases">
        <title>Complete sequence of Desulfovibrio aespoeensis Aspo-2.</title>
        <authorList>
            <consortium name="US DOE Joint Genome Institute"/>
            <person name="Lucas S."/>
            <person name="Copeland A."/>
            <person name="Lapidus A."/>
            <person name="Cheng J.-F."/>
            <person name="Goodwin L."/>
            <person name="Pitluck S."/>
            <person name="Chertkov O."/>
            <person name="Misra M."/>
            <person name="Detter J.C."/>
            <person name="Han C."/>
            <person name="Tapia R."/>
            <person name="Land M."/>
            <person name="Hauser L."/>
            <person name="Kyrpides N."/>
            <person name="Ivanova N."/>
            <person name="Ovchinnikova G."/>
            <person name="Pedersen K."/>
            <person name="Jagevall S."/>
            <person name="Hazen T."/>
            <person name="Woyke T."/>
        </authorList>
    </citation>
    <scope>NUCLEOTIDE SEQUENCE [LARGE SCALE GENOMIC DNA]</scope>
    <source>
        <strain evidence="3">ATCC 700646 / DSM 10631 / Aspo-2</strain>
    </source>
</reference>
<feature type="transmembrane region" description="Helical" evidence="1">
    <location>
        <begin position="103"/>
        <end position="122"/>
    </location>
</feature>
<keyword evidence="3" id="KW-1185">Reference proteome</keyword>
<evidence type="ECO:0000313" key="3">
    <source>
        <dbReference type="Proteomes" id="UP000002191"/>
    </source>
</evidence>
<keyword evidence="1" id="KW-0472">Membrane</keyword>
<dbReference type="InterPro" id="IPR021218">
    <property type="entry name" value="DUF2784"/>
</dbReference>
<proteinExistence type="predicted"/>
<dbReference type="AlphaFoldDB" id="E6VUF6"/>
<accession>E6VUF6</accession>
<feature type="transmembrane region" description="Helical" evidence="1">
    <location>
        <begin position="47"/>
        <end position="69"/>
    </location>
</feature>
<evidence type="ECO:0008006" key="4">
    <source>
        <dbReference type="Google" id="ProtNLM"/>
    </source>
</evidence>
<keyword evidence="1" id="KW-1133">Transmembrane helix</keyword>
<name>E6VUF6_PSEA9</name>
<dbReference type="Proteomes" id="UP000002191">
    <property type="component" value="Chromosome"/>
</dbReference>
<keyword evidence="1" id="KW-0812">Transmembrane</keyword>
<dbReference type="STRING" id="643562.Daes_0072"/>